<comment type="caution">
    <text evidence="2">The sequence shown here is derived from an EMBL/GenBank/DDBJ whole genome shotgun (WGS) entry which is preliminary data.</text>
</comment>
<dbReference type="Proteomes" id="UP000290289">
    <property type="component" value="Chromosome 15"/>
</dbReference>
<feature type="region of interest" description="Disordered" evidence="1">
    <location>
        <begin position="193"/>
        <end position="213"/>
    </location>
</feature>
<sequence length="291" mass="33018">MYIVFTDPVEHTLHTYVAKNKGNLIDRDTEEATKEINKIYIVYTYDAVKWLKYLQKEHNREHENLNICGEWKRPSWPIIHGPTPGRSQNQPLSTPDIDVFVGIEEIHPIQKPETARESGIELHHYFASPSSLSVSVMSSTSALSSRLSNFHRLTDSQDHLSFREGVNSRPACPSIVSWPGIKTGRTPRSSRVYGLFGGGKKGNNERGDDAASKGSRKATYHLMTEVEALNWSCAIRFPIDHRSIYLLKADCVYKLENDQYIVFTDPVEDTLHSYVKKNEKNLLDPNTGEAT</sequence>
<organism evidence="2 3">
    <name type="scientific">Malus domestica</name>
    <name type="common">Apple</name>
    <name type="synonym">Pyrus malus</name>
    <dbReference type="NCBI Taxonomy" id="3750"/>
    <lineage>
        <taxon>Eukaryota</taxon>
        <taxon>Viridiplantae</taxon>
        <taxon>Streptophyta</taxon>
        <taxon>Embryophyta</taxon>
        <taxon>Tracheophyta</taxon>
        <taxon>Spermatophyta</taxon>
        <taxon>Magnoliopsida</taxon>
        <taxon>eudicotyledons</taxon>
        <taxon>Gunneridae</taxon>
        <taxon>Pentapetalae</taxon>
        <taxon>rosids</taxon>
        <taxon>fabids</taxon>
        <taxon>Rosales</taxon>
        <taxon>Rosaceae</taxon>
        <taxon>Amygdaloideae</taxon>
        <taxon>Maleae</taxon>
        <taxon>Malus</taxon>
    </lineage>
</organism>
<name>A0A498HU23_MALDO</name>
<dbReference type="EMBL" id="RDQH01000341">
    <property type="protein sequence ID" value="RXH73075.1"/>
    <property type="molecule type" value="Genomic_DNA"/>
</dbReference>
<keyword evidence="3" id="KW-1185">Reference proteome</keyword>
<reference evidence="2 3" key="1">
    <citation type="submission" date="2018-10" db="EMBL/GenBank/DDBJ databases">
        <title>A high-quality apple genome assembly.</title>
        <authorList>
            <person name="Hu J."/>
        </authorList>
    </citation>
    <scope>NUCLEOTIDE SEQUENCE [LARGE SCALE GENOMIC DNA]</scope>
    <source>
        <strain evidence="3">cv. HFTH1</strain>
        <tissue evidence="2">Young leaf</tissue>
    </source>
</reference>
<evidence type="ECO:0000256" key="1">
    <source>
        <dbReference type="SAM" id="MobiDB-lite"/>
    </source>
</evidence>
<feature type="compositionally biased region" description="Basic and acidic residues" evidence="1">
    <location>
        <begin position="202"/>
        <end position="211"/>
    </location>
</feature>
<evidence type="ECO:0000313" key="3">
    <source>
        <dbReference type="Proteomes" id="UP000290289"/>
    </source>
</evidence>
<protein>
    <submittedName>
        <fullName evidence="2">Uncharacterized protein</fullName>
    </submittedName>
</protein>
<dbReference type="AlphaFoldDB" id="A0A498HU23"/>
<proteinExistence type="predicted"/>
<accession>A0A498HU23</accession>
<evidence type="ECO:0000313" key="2">
    <source>
        <dbReference type="EMBL" id="RXH73075.1"/>
    </source>
</evidence>
<gene>
    <name evidence="2" type="ORF">DVH24_012759</name>
</gene>